<gene>
    <name evidence="1" type="ORF">ORQ98_03605</name>
</gene>
<protein>
    <submittedName>
        <fullName evidence="1">Imm8 family immunity protein</fullName>
    </submittedName>
</protein>
<evidence type="ECO:0000313" key="2">
    <source>
        <dbReference type="Proteomes" id="UP001528823"/>
    </source>
</evidence>
<name>A0ABT5U3W8_9GAMM</name>
<comment type="caution">
    <text evidence="1">The sequence shown here is derived from an EMBL/GenBank/DDBJ whole genome shotgun (WGS) entry which is preliminary data.</text>
</comment>
<dbReference type="RefSeq" id="WP_274687420.1">
    <property type="nucleotide sequence ID" value="NZ_JAPMOU010000003.1"/>
</dbReference>
<dbReference type="InterPro" id="IPR028964">
    <property type="entry name" value="Imm8"/>
</dbReference>
<accession>A0ABT5U3W8</accession>
<evidence type="ECO:0000313" key="1">
    <source>
        <dbReference type="EMBL" id="MDE1461051.1"/>
    </source>
</evidence>
<dbReference type="Pfam" id="PF15586">
    <property type="entry name" value="Imm8"/>
    <property type="match status" value="1"/>
</dbReference>
<reference evidence="1 2" key="1">
    <citation type="submission" date="2022-11" db="EMBL/GenBank/DDBJ databases">
        <title>Spartinivicinus poritis sp. nov., isolated from scleractinian coral Porites lutea.</title>
        <authorList>
            <person name="Zhang G."/>
            <person name="Cai L."/>
            <person name="Wei Q."/>
        </authorList>
    </citation>
    <scope>NUCLEOTIDE SEQUENCE [LARGE SCALE GENOMIC DNA]</scope>
    <source>
        <strain evidence="1 2">A2-2</strain>
    </source>
</reference>
<dbReference type="EMBL" id="JAPMOU010000003">
    <property type="protein sequence ID" value="MDE1461051.1"/>
    <property type="molecule type" value="Genomic_DNA"/>
</dbReference>
<proteinExistence type="predicted"/>
<keyword evidence="2" id="KW-1185">Reference proteome</keyword>
<sequence>MKPIIKSVFTWDHVNIRTWEPINPNVIAETVYIDIGPDTKKRADSFSIRVATPAGLSNLEVHEGVIATRPLLIIDSYDYDNLWAWLVKTVKSCESNTWNASVEKLRLHFDWEYD</sequence>
<dbReference type="Proteomes" id="UP001528823">
    <property type="component" value="Unassembled WGS sequence"/>
</dbReference>
<organism evidence="1 2">
    <name type="scientific">Spartinivicinus poritis</name>
    <dbReference type="NCBI Taxonomy" id="2994640"/>
    <lineage>
        <taxon>Bacteria</taxon>
        <taxon>Pseudomonadati</taxon>
        <taxon>Pseudomonadota</taxon>
        <taxon>Gammaproteobacteria</taxon>
        <taxon>Oceanospirillales</taxon>
        <taxon>Zooshikellaceae</taxon>
        <taxon>Spartinivicinus</taxon>
    </lineage>
</organism>